<dbReference type="Pfam" id="PF13442">
    <property type="entry name" value="Cytochrome_CBB3"/>
    <property type="match status" value="1"/>
</dbReference>
<sequence length="523" mass="57961">MHQNINPKAPPMTKAEFDAAKQIYFQRCAGCHGVLRKGATGKALTPDITLEKGTDYLKVFIAYGSPAGMPNWGTSGDLTEKEVDLMARYIQQEPPTPPEFGMKEMMQTWKEIIPASKRPTKKMNNYNIANLFSTTLRDSGEVALIDGDTKKIINIVKTGYAVHISRISASGRYLYVIGRDARLNLIDLWMEKPDNVAEIKIGLEARSVETSKFKGYEDKFAVAGSYWPPQYVMMEGDSLKPLKIVSTRGMTVDNEYHPEPRVASIVASHYRPEFVINAKETGKIMMVNYSDLNNLKVTTLDAAKFLHDGGFDSTGRYFLVAANASNKIAVVDTKEDKMAAIVDVGKTPHPGRGANFVHPKFGPVWATSHLGDESISMIGTDPVKHKAQAWKVVDTVKGQGGGSLFIKTHPKSKNLWVDTPLHPDAKISQSVAVFDINNLEKGFVTLPIGEWSGLGEGAKRIVQPEYNQAGDEVWFSVWSAKDKESAIVIVDDKTRKLKAVIRDKRLITPTGKFNVNNTQHDVY</sequence>
<gene>
    <name evidence="6" type="ORF">RF679_16530</name>
</gene>
<keyword evidence="7" id="KW-1185">Reference proteome</keyword>
<dbReference type="InterPro" id="IPR011048">
    <property type="entry name" value="Haem_d1_sf"/>
</dbReference>
<evidence type="ECO:0000259" key="5">
    <source>
        <dbReference type="PROSITE" id="PS51007"/>
    </source>
</evidence>
<keyword evidence="2 4" id="KW-0479">Metal-binding</keyword>
<dbReference type="InterPro" id="IPR051200">
    <property type="entry name" value="Host-pathogen_enzymatic-act"/>
</dbReference>
<dbReference type="InterPro" id="IPR036909">
    <property type="entry name" value="Cyt_c-like_dom_sf"/>
</dbReference>
<proteinExistence type="predicted"/>
<keyword evidence="1 4" id="KW-0349">Heme</keyword>
<dbReference type="InterPro" id="IPR009056">
    <property type="entry name" value="Cyt_c-like_dom"/>
</dbReference>
<dbReference type="CDD" id="cd20779">
    <property type="entry name" value="8prop_hemeD1_NirS"/>
    <property type="match status" value="1"/>
</dbReference>
<dbReference type="PANTHER" id="PTHR47197">
    <property type="entry name" value="PROTEIN NIRF"/>
    <property type="match status" value="1"/>
</dbReference>
<evidence type="ECO:0000256" key="1">
    <source>
        <dbReference type="ARBA" id="ARBA00022617"/>
    </source>
</evidence>
<dbReference type="Gene3D" id="2.140.10.20">
    <property type="entry name" value="C-terminal (heme d1) domain of cytochrome cd1-nitrite reductase"/>
    <property type="match status" value="1"/>
</dbReference>
<evidence type="ECO:0000313" key="6">
    <source>
        <dbReference type="EMBL" id="WMW82564.1"/>
    </source>
</evidence>
<dbReference type="Gene3D" id="1.10.760.10">
    <property type="entry name" value="Cytochrome c-like domain"/>
    <property type="match status" value="1"/>
</dbReference>
<dbReference type="PROSITE" id="PS51007">
    <property type="entry name" value="CYTC"/>
    <property type="match status" value="1"/>
</dbReference>
<dbReference type="InterPro" id="IPR003143">
    <property type="entry name" value="Cyt_cd1_C_sf"/>
</dbReference>
<dbReference type="EMBL" id="CP133720">
    <property type="protein sequence ID" value="WMW82564.1"/>
    <property type="molecule type" value="Genomic_DNA"/>
</dbReference>
<dbReference type="Pfam" id="PF02239">
    <property type="entry name" value="Cytochrom_D1"/>
    <property type="match status" value="1"/>
</dbReference>
<keyword evidence="3 4" id="KW-0408">Iron</keyword>
<accession>A0ABY9RP61</accession>
<name>A0ABY9RP61_9BURK</name>
<reference evidence="6" key="1">
    <citation type="submission" date="2023-09" db="EMBL/GenBank/DDBJ databases">
        <title>Undibacterium sp. 20NA77.5 isolated from freshwater.</title>
        <authorList>
            <person name="Le V."/>
            <person name="Ko S.-R."/>
            <person name="Ahn C.-Y."/>
            <person name="Oh H.-M."/>
        </authorList>
    </citation>
    <scope>NUCLEOTIDE SEQUENCE</scope>
    <source>
        <strain evidence="6">20NA77.5</strain>
    </source>
</reference>
<evidence type="ECO:0000256" key="2">
    <source>
        <dbReference type="ARBA" id="ARBA00022723"/>
    </source>
</evidence>
<protein>
    <submittedName>
        <fullName evidence="6">Nitrite reductase</fullName>
    </submittedName>
</protein>
<feature type="domain" description="Cytochrome c" evidence="5">
    <location>
        <begin position="15"/>
        <end position="94"/>
    </location>
</feature>
<dbReference type="SUPFAM" id="SSF51004">
    <property type="entry name" value="C-terminal (heme d1) domain of cytochrome cd1-nitrite reductase"/>
    <property type="match status" value="1"/>
</dbReference>
<evidence type="ECO:0000256" key="4">
    <source>
        <dbReference type="PROSITE-ProRule" id="PRU00433"/>
    </source>
</evidence>
<dbReference type="SUPFAM" id="SSF46626">
    <property type="entry name" value="Cytochrome c"/>
    <property type="match status" value="1"/>
</dbReference>
<dbReference type="Proteomes" id="UP001181355">
    <property type="component" value="Chromosome"/>
</dbReference>
<dbReference type="PANTHER" id="PTHR47197:SF3">
    <property type="entry name" value="DIHYDRO-HEME D1 DEHYDROGENASE"/>
    <property type="match status" value="1"/>
</dbReference>
<organism evidence="6 7">
    <name type="scientific">Undibacterium cyanobacteriorum</name>
    <dbReference type="NCBI Taxonomy" id="3073561"/>
    <lineage>
        <taxon>Bacteria</taxon>
        <taxon>Pseudomonadati</taxon>
        <taxon>Pseudomonadota</taxon>
        <taxon>Betaproteobacteria</taxon>
        <taxon>Burkholderiales</taxon>
        <taxon>Oxalobacteraceae</taxon>
        <taxon>Undibacterium</taxon>
    </lineage>
</organism>
<evidence type="ECO:0000256" key="3">
    <source>
        <dbReference type="ARBA" id="ARBA00023004"/>
    </source>
</evidence>
<evidence type="ECO:0000313" key="7">
    <source>
        <dbReference type="Proteomes" id="UP001181355"/>
    </source>
</evidence>